<dbReference type="GO" id="GO:0016192">
    <property type="term" value="P:vesicle-mediated transport"/>
    <property type="evidence" value="ECO:0007669"/>
    <property type="project" value="InterPro"/>
</dbReference>
<accession>A0A814A8H1</accession>
<reference evidence="7" key="1">
    <citation type="submission" date="2021-02" db="EMBL/GenBank/DDBJ databases">
        <authorList>
            <person name="Nowell W R."/>
        </authorList>
    </citation>
    <scope>NUCLEOTIDE SEQUENCE</scope>
    <source>
        <strain evidence="7">Ploen Becks lab</strain>
    </source>
</reference>
<evidence type="ECO:0000256" key="2">
    <source>
        <dbReference type="RuleBase" id="RU367048"/>
    </source>
</evidence>
<dbReference type="Pfam" id="PF19038">
    <property type="entry name" value="Fuz_longin_3"/>
    <property type="match status" value="1"/>
</dbReference>
<feature type="domain" description="FUZ/MON1/HPS1 first Longin" evidence="4">
    <location>
        <begin position="132"/>
        <end position="255"/>
    </location>
</feature>
<feature type="region of interest" description="Disordered" evidence="3">
    <location>
        <begin position="1"/>
        <end position="22"/>
    </location>
</feature>
<dbReference type="Proteomes" id="UP000663879">
    <property type="component" value="Unassembled WGS sequence"/>
</dbReference>
<evidence type="ECO:0000256" key="3">
    <source>
        <dbReference type="SAM" id="MobiDB-lite"/>
    </source>
</evidence>
<comment type="caution">
    <text evidence="7">The sequence shown here is derived from an EMBL/GenBank/DDBJ whole genome shotgun (WGS) entry which is preliminary data.</text>
</comment>
<dbReference type="InterPro" id="IPR043970">
    <property type="entry name" value="FUZ/MON1/HPS1_longin_3"/>
</dbReference>
<evidence type="ECO:0000256" key="1">
    <source>
        <dbReference type="ARBA" id="ARBA00008968"/>
    </source>
</evidence>
<feature type="domain" description="FUZ/MON1/HPS1 second Longin" evidence="5">
    <location>
        <begin position="297"/>
        <end position="397"/>
    </location>
</feature>
<dbReference type="EMBL" id="CAJNOC010002077">
    <property type="protein sequence ID" value="CAF0911084.1"/>
    <property type="molecule type" value="Genomic_DNA"/>
</dbReference>
<comment type="function">
    <text evidence="2">Plays an important role in membrane trafficking through the secretory apparatus.</text>
</comment>
<feature type="region of interest" description="Disordered" evidence="3">
    <location>
        <begin position="55"/>
        <end position="92"/>
    </location>
</feature>
<dbReference type="PRINTS" id="PR01546">
    <property type="entry name" value="YEAST73DUF"/>
</dbReference>
<proteinExistence type="inferred from homology"/>
<organism evidence="7 8">
    <name type="scientific">Brachionus calyciflorus</name>
    <dbReference type="NCBI Taxonomy" id="104777"/>
    <lineage>
        <taxon>Eukaryota</taxon>
        <taxon>Metazoa</taxon>
        <taxon>Spiralia</taxon>
        <taxon>Gnathifera</taxon>
        <taxon>Rotifera</taxon>
        <taxon>Eurotatoria</taxon>
        <taxon>Monogononta</taxon>
        <taxon>Pseudotrocha</taxon>
        <taxon>Ploima</taxon>
        <taxon>Brachionidae</taxon>
        <taxon>Brachionus</taxon>
    </lineage>
</organism>
<dbReference type="AlphaFoldDB" id="A0A814A8H1"/>
<feature type="domain" description="FUZ/MON1/HPS1 third Longin" evidence="6">
    <location>
        <begin position="428"/>
        <end position="527"/>
    </location>
</feature>
<dbReference type="PANTHER" id="PTHR13027">
    <property type="entry name" value="SAND PROTEIN-RELATED"/>
    <property type="match status" value="1"/>
</dbReference>
<evidence type="ECO:0000259" key="6">
    <source>
        <dbReference type="Pfam" id="PF19038"/>
    </source>
</evidence>
<comment type="similarity">
    <text evidence="1 2">Belongs to the MON1/SAND family.</text>
</comment>
<dbReference type="InterPro" id="IPR043972">
    <property type="entry name" value="FUZ/MON1/HPS1_longin_1"/>
</dbReference>
<dbReference type="OrthoDB" id="272411at2759"/>
<feature type="compositionally biased region" description="Polar residues" evidence="3">
    <location>
        <begin position="1"/>
        <end position="16"/>
    </location>
</feature>
<protein>
    <recommendedName>
        <fullName evidence="2">Vacuolar fusion protein MON1 homolog</fullName>
    </recommendedName>
</protein>
<evidence type="ECO:0000259" key="4">
    <source>
        <dbReference type="Pfam" id="PF19036"/>
    </source>
</evidence>
<dbReference type="PANTHER" id="PTHR13027:SF7">
    <property type="entry name" value="VACUOLAR FUSION PROTEIN MON1 HOMOLOG"/>
    <property type="match status" value="1"/>
</dbReference>
<name>A0A814A8H1_9BILA</name>
<dbReference type="GO" id="GO:0035658">
    <property type="term" value="C:Mon1-Ccz1 complex"/>
    <property type="evidence" value="ECO:0007669"/>
    <property type="project" value="TreeGrafter"/>
</dbReference>
<evidence type="ECO:0000313" key="8">
    <source>
        <dbReference type="Proteomes" id="UP000663879"/>
    </source>
</evidence>
<evidence type="ECO:0000313" key="7">
    <source>
        <dbReference type="EMBL" id="CAF0911084.1"/>
    </source>
</evidence>
<sequence>MSNTPNKFDQLSTNSDTEFKAESNDENFIPIYDSLHSNNQSPLLHNFDQVLQLEEDYDETESKSSASGEPKFVLNQREFDENELNVETKSDLTEINEKNSSQIFSDAEDQDTQNEEVDLPVEQNDEWRSQSKHVFILSESGKPIYSLHGNEVKLIAFMGLLQALMSIIECDNENKLNFVVAGDHKIAFLHRSHLILVCVSSEPDKCVEQLELELNYCYNQIISVVTLSLIEKIFSRSHNYDLRNKLTGTEKLLTNMIHRLKSDYGMLLNCVNSYPLQFETRDQVSRIIAQQITPIRSVLFGLLLFDNRLVSLIRPKSRNIHPVDVHLLVNVITGFDTPKSVEFTWYPICLPNFDKNGIMYAYISHLDESCKTCLILLTGMCDEEQSIELNECRKRIQQKMQTQNIFQIMNLKLKDNSLKLDQIGVSELKHFLFKDNKVFQYFVSDYGLPYSQSLEEQQRIFDMYQKLYHKLHNKTNSLRIIYMQKKYETILGWQTSNFEIYATFSPLVTKDITINAINKLLEFTQKNKSKIFLSSMPTLPR</sequence>
<dbReference type="GO" id="GO:0006623">
    <property type="term" value="P:protein targeting to vacuole"/>
    <property type="evidence" value="ECO:0007669"/>
    <property type="project" value="UniProtKB-UniRule"/>
</dbReference>
<dbReference type="Pfam" id="PF19036">
    <property type="entry name" value="Fuz_longin_1"/>
    <property type="match status" value="1"/>
</dbReference>
<keyword evidence="8" id="KW-1185">Reference proteome</keyword>
<dbReference type="InterPro" id="IPR004353">
    <property type="entry name" value="Mon1"/>
</dbReference>
<evidence type="ECO:0000259" key="5">
    <source>
        <dbReference type="Pfam" id="PF19037"/>
    </source>
</evidence>
<dbReference type="InterPro" id="IPR043971">
    <property type="entry name" value="FUZ/MON1/HPS1_longin_2"/>
</dbReference>
<dbReference type="Pfam" id="PF19037">
    <property type="entry name" value="Fuz_longin_2"/>
    <property type="match status" value="1"/>
</dbReference>
<gene>
    <name evidence="7" type="ORF">OXX778_LOCUS11906</name>
</gene>